<dbReference type="Gene3D" id="2.40.70.10">
    <property type="entry name" value="Acid Proteases"/>
    <property type="match status" value="1"/>
</dbReference>
<feature type="chain" id="PRO_5041213639" description="DUF4789 domain-containing protein" evidence="1">
    <location>
        <begin position="18"/>
        <end position="334"/>
    </location>
</feature>
<proteinExistence type="predicted"/>
<dbReference type="AlphaFoldDB" id="A0AA38HQV7"/>
<feature type="domain" description="DUF4789" evidence="2">
    <location>
        <begin position="38"/>
        <end position="124"/>
    </location>
</feature>
<dbReference type="PANTHER" id="PTHR21177:SF4">
    <property type="entry name" value="IP06524P"/>
    <property type="match status" value="1"/>
</dbReference>
<evidence type="ECO:0000313" key="4">
    <source>
        <dbReference type="Proteomes" id="UP001168821"/>
    </source>
</evidence>
<evidence type="ECO:0000313" key="3">
    <source>
        <dbReference type="EMBL" id="KAJ3641989.1"/>
    </source>
</evidence>
<dbReference type="PANTHER" id="PTHR21177">
    <property type="entry name" value="IP06524P-RELATED"/>
    <property type="match status" value="1"/>
</dbReference>
<evidence type="ECO:0000259" key="2">
    <source>
        <dbReference type="Pfam" id="PF16033"/>
    </source>
</evidence>
<accession>A0AA38HQV7</accession>
<comment type="caution">
    <text evidence="3">The sequence shown here is derived from an EMBL/GenBank/DDBJ whole genome shotgun (WGS) entry which is preliminary data.</text>
</comment>
<dbReference type="InterPro" id="IPR021109">
    <property type="entry name" value="Peptidase_aspartic_dom_sf"/>
</dbReference>
<name>A0AA38HQV7_9CUCU</name>
<dbReference type="SUPFAM" id="SSF50630">
    <property type="entry name" value="Acid proteases"/>
    <property type="match status" value="1"/>
</dbReference>
<protein>
    <recommendedName>
        <fullName evidence="2">DUF4789 domain-containing protein</fullName>
    </recommendedName>
</protein>
<evidence type="ECO:0000256" key="1">
    <source>
        <dbReference type="SAM" id="SignalP"/>
    </source>
</evidence>
<gene>
    <name evidence="3" type="ORF">Zmor_028457</name>
</gene>
<sequence>MNKFLSLLVVVILGYNCQDNGSLEDKKNERIPVFAPDKCPENQLLYPGKQINDDWICDCGPGYIYYPPEDTCFGAYRQGPCPQTYHLILKPDKVVSECVVNPCEEGFASYEGACYELNKPDGPCAPVQLGGGIFGVNATTLKVECLKEPQKLTLVYIPANCPPGSRRDTYKTCRENWNVYPDNRTQCPIATKQNFFPGSVDEDELSRRYVLQYVLQHAKGDERPYLDVLIQGVGFCELLDSGASRTILGGPGWEVLRSSGVCLNPVDLQCTIANGAKSHCPGYVRATVRLMDRVRVLEILVVPAVPQKLILGVDFWKVMNIVPDLRQNVWHFSK</sequence>
<feature type="signal peptide" evidence="1">
    <location>
        <begin position="1"/>
        <end position="17"/>
    </location>
</feature>
<dbReference type="EMBL" id="JALNTZ010000009">
    <property type="protein sequence ID" value="KAJ3641989.1"/>
    <property type="molecule type" value="Genomic_DNA"/>
</dbReference>
<keyword evidence="1" id="KW-0732">Signal</keyword>
<dbReference type="Proteomes" id="UP001168821">
    <property type="component" value="Unassembled WGS sequence"/>
</dbReference>
<dbReference type="InterPro" id="IPR031993">
    <property type="entry name" value="DUF4789"/>
</dbReference>
<dbReference type="Pfam" id="PF16033">
    <property type="entry name" value="DUF4789"/>
    <property type="match status" value="1"/>
</dbReference>
<reference evidence="3" key="1">
    <citation type="journal article" date="2023" name="G3 (Bethesda)">
        <title>Whole genome assemblies of Zophobas morio and Tenebrio molitor.</title>
        <authorList>
            <person name="Kaur S."/>
            <person name="Stinson S.A."/>
            <person name="diCenzo G.C."/>
        </authorList>
    </citation>
    <scope>NUCLEOTIDE SEQUENCE</scope>
    <source>
        <strain evidence="3">QUZm001</strain>
    </source>
</reference>
<keyword evidence="4" id="KW-1185">Reference proteome</keyword>
<organism evidence="3 4">
    <name type="scientific">Zophobas morio</name>
    <dbReference type="NCBI Taxonomy" id="2755281"/>
    <lineage>
        <taxon>Eukaryota</taxon>
        <taxon>Metazoa</taxon>
        <taxon>Ecdysozoa</taxon>
        <taxon>Arthropoda</taxon>
        <taxon>Hexapoda</taxon>
        <taxon>Insecta</taxon>
        <taxon>Pterygota</taxon>
        <taxon>Neoptera</taxon>
        <taxon>Endopterygota</taxon>
        <taxon>Coleoptera</taxon>
        <taxon>Polyphaga</taxon>
        <taxon>Cucujiformia</taxon>
        <taxon>Tenebrionidae</taxon>
        <taxon>Zophobas</taxon>
    </lineage>
</organism>